<evidence type="ECO:0000256" key="1">
    <source>
        <dbReference type="ARBA" id="ARBA00009986"/>
    </source>
</evidence>
<protein>
    <submittedName>
        <fullName evidence="6">Aldehyde dehydrogenase family protein</fullName>
    </submittedName>
</protein>
<dbReference type="FunFam" id="3.40.309.10:FF:000009">
    <property type="entry name" value="Aldehyde dehydrogenase A"/>
    <property type="match status" value="1"/>
</dbReference>
<dbReference type="Gene3D" id="3.40.309.10">
    <property type="entry name" value="Aldehyde Dehydrogenase, Chain A, domain 2"/>
    <property type="match status" value="1"/>
</dbReference>
<dbReference type="Proteomes" id="UP000280197">
    <property type="component" value="Chromosome"/>
</dbReference>
<keyword evidence="2 4" id="KW-0560">Oxidoreductase</keyword>
<feature type="active site" evidence="3">
    <location>
        <position position="235"/>
    </location>
</feature>
<dbReference type="PANTHER" id="PTHR11699">
    <property type="entry name" value="ALDEHYDE DEHYDROGENASE-RELATED"/>
    <property type="match status" value="1"/>
</dbReference>
<name>A0A3S9IHE1_9ACTN</name>
<organism evidence="6 7">
    <name type="scientific">Streptomyces aquilus</name>
    <dbReference type="NCBI Taxonomy" id="2548456"/>
    <lineage>
        <taxon>Bacteria</taxon>
        <taxon>Bacillati</taxon>
        <taxon>Actinomycetota</taxon>
        <taxon>Actinomycetes</taxon>
        <taxon>Kitasatosporales</taxon>
        <taxon>Streptomycetaceae</taxon>
        <taxon>Streptomyces</taxon>
    </lineage>
</organism>
<dbReference type="CDD" id="cd07106">
    <property type="entry name" value="ALDH_AldA-AAD23400"/>
    <property type="match status" value="1"/>
</dbReference>
<reference evidence="6 7" key="1">
    <citation type="submission" date="2018-12" db="EMBL/GenBank/DDBJ databases">
        <authorList>
            <person name="Li K."/>
        </authorList>
    </citation>
    <scope>NUCLEOTIDE SEQUENCE [LARGE SCALE GENOMIC DNA]</scope>
    <source>
        <strain evidence="7">CR22</strain>
    </source>
</reference>
<evidence type="ECO:0000256" key="2">
    <source>
        <dbReference type="ARBA" id="ARBA00023002"/>
    </source>
</evidence>
<dbReference type="InterPro" id="IPR016163">
    <property type="entry name" value="Ald_DH_C"/>
</dbReference>
<dbReference type="InterPro" id="IPR029510">
    <property type="entry name" value="Ald_DH_CS_GLU"/>
</dbReference>
<dbReference type="Pfam" id="PF00171">
    <property type="entry name" value="Aldedh"/>
    <property type="match status" value="1"/>
</dbReference>
<dbReference type="KEGG" id="saqu:EJC51_45840"/>
<evidence type="ECO:0000256" key="3">
    <source>
        <dbReference type="PROSITE-ProRule" id="PRU10007"/>
    </source>
</evidence>
<comment type="similarity">
    <text evidence="1 4">Belongs to the aldehyde dehydrogenase family.</text>
</comment>
<sequence length="464" mass="49136">MTIDGEAVGGDESFEIINPATGAPVGRAPQCSPAQLDAAMNAAQRAFGTWRQDAAARREALHRAATVVRKSAQELGPLFTGEQGRPLFASIGEITYSADWLDYYADLEMPDESVVTYPDRTLEISRRPVGVVGAMTPWNAPILLAMWKIAPALAAGNTVVLKPSPFTPLTTLALGRILADTLPPGVLNVLSGLEPLGRDLVAHPTPRKISFTGSVPTGKLVAAAAAQDLKLITLELGGNDAAILLDDVDIDAIVEPLFFSAFANTGQICEATKRVYVPGGLYGKVLDALADRARAARVGNGMEPGVELGPLTTPFQRDHIEELVDDARAAGATIAAGGRRLPGDGYFFEPTVVGGVEDGTRLVDEEQFGPALPVIPYTDLDEVIRRANRSPYGLGGSVWTKDLDRARAVARRLDTGRVRINTAGQVPPPEAPFGGVKWSGIGVENGPWGLAAYTELHVTEIANP</sequence>
<dbReference type="AlphaFoldDB" id="A0A3S9IHE1"/>
<evidence type="ECO:0000259" key="5">
    <source>
        <dbReference type="Pfam" id="PF00171"/>
    </source>
</evidence>
<dbReference type="InterPro" id="IPR015590">
    <property type="entry name" value="Aldehyde_DH_dom"/>
</dbReference>
<dbReference type="InterPro" id="IPR016162">
    <property type="entry name" value="Ald_DH_N"/>
</dbReference>
<evidence type="ECO:0000313" key="6">
    <source>
        <dbReference type="EMBL" id="AZP23755.1"/>
    </source>
</evidence>
<dbReference type="PROSITE" id="PS00687">
    <property type="entry name" value="ALDEHYDE_DEHYDR_GLU"/>
    <property type="match status" value="1"/>
</dbReference>
<feature type="domain" description="Aldehyde dehydrogenase" evidence="5">
    <location>
        <begin position="12"/>
        <end position="456"/>
    </location>
</feature>
<dbReference type="FunFam" id="3.40.605.10:FF:000007">
    <property type="entry name" value="NAD/NADP-dependent betaine aldehyde dehydrogenase"/>
    <property type="match status" value="1"/>
</dbReference>
<dbReference type="InterPro" id="IPR016161">
    <property type="entry name" value="Ald_DH/histidinol_DH"/>
</dbReference>
<dbReference type="EMBL" id="CP034463">
    <property type="protein sequence ID" value="AZP23755.1"/>
    <property type="molecule type" value="Genomic_DNA"/>
</dbReference>
<evidence type="ECO:0000313" key="7">
    <source>
        <dbReference type="Proteomes" id="UP000280197"/>
    </source>
</evidence>
<keyword evidence="7" id="KW-1185">Reference proteome</keyword>
<gene>
    <name evidence="6" type="ORF">EJC51_45840</name>
</gene>
<accession>A0A3S9IHE1</accession>
<dbReference type="GO" id="GO:0016620">
    <property type="term" value="F:oxidoreductase activity, acting on the aldehyde or oxo group of donors, NAD or NADP as acceptor"/>
    <property type="evidence" value="ECO:0007669"/>
    <property type="project" value="InterPro"/>
</dbReference>
<dbReference type="Gene3D" id="3.40.605.10">
    <property type="entry name" value="Aldehyde Dehydrogenase, Chain A, domain 1"/>
    <property type="match status" value="1"/>
</dbReference>
<dbReference type="InterPro" id="IPR044086">
    <property type="entry name" value="LUC3-like"/>
</dbReference>
<dbReference type="SUPFAM" id="SSF53720">
    <property type="entry name" value="ALDH-like"/>
    <property type="match status" value="1"/>
</dbReference>
<evidence type="ECO:0000256" key="4">
    <source>
        <dbReference type="RuleBase" id="RU003345"/>
    </source>
</evidence>
<proteinExistence type="inferred from homology"/>